<organism evidence="1 2">
    <name type="scientific">Zosterops borbonicus</name>
    <dbReference type="NCBI Taxonomy" id="364589"/>
    <lineage>
        <taxon>Eukaryota</taxon>
        <taxon>Metazoa</taxon>
        <taxon>Chordata</taxon>
        <taxon>Craniata</taxon>
        <taxon>Vertebrata</taxon>
        <taxon>Euteleostomi</taxon>
        <taxon>Archelosauria</taxon>
        <taxon>Archosauria</taxon>
        <taxon>Dinosauria</taxon>
        <taxon>Saurischia</taxon>
        <taxon>Theropoda</taxon>
        <taxon>Coelurosauria</taxon>
        <taxon>Aves</taxon>
        <taxon>Neognathae</taxon>
        <taxon>Neoaves</taxon>
        <taxon>Telluraves</taxon>
        <taxon>Australaves</taxon>
        <taxon>Passeriformes</taxon>
        <taxon>Sylvioidea</taxon>
        <taxon>Zosteropidae</taxon>
        <taxon>Zosterops</taxon>
    </lineage>
</organism>
<gene>
    <name evidence="1" type="ORF">HGM15179_003209</name>
</gene>
<dbReference type="Proteomes" id="UP000796761">
    <property type="component" value="Unassembled WGS sequence"/>
</dbReference>
<comment type="caution">
    <text evidence="1">The sequence shown here is derived from an EMBL/GenBank/DDBJ whole genome shotgun (WGS) entry which is preliminary data.</text>
</comment>
<reference evidence="1" key="1">
    <citation type="submission" date="2019-04" db="EMBL/GenBank/DDBJ databases">
        <title>Genome assembly of Zosterops borbonicus 15179.</title>
        <authorList>
            <person name="Leroy T."/>
            <person name="Anselmetti Y."/>
            <person name="Tilak M.-K."/>
            <person name="Nabholz B."/>
        </authorList>
    </citation>
    <scope>NUCLEOTIDE SEQUENCE</scope>
    <source>
        <strain evidence="1">HGM_15179</strain>
        <tissue evidence="1">Muscle</tissue>
    </source>
</reference>
<keyword evidence="2" id="KW-1185">Reference proteome</keyword>
<proteinExistence type="predicted"/>
<protein>
    <submittedName>
        <fullName evidence="1">Uncharacterized protein</fullName>
    </submittedName>
</protein>
<dbReference type="EMBL" id="SWJQ01000058">
    <property type="protein sequence ID" value="TRZ23892.1"/>
    <property type="molecule type" value="Genomic_DNA"/>
</dbReference>
<sequence length="146" mass="16388">MCVARRTRIWMVVKFAVAIEETENAGGDLDREILPGDLLNLIQFILELMEIFSLTSHHGQYAVLDSLCLGDEQFWRECEVSYAYSYSYPGSGGMESLDVSLSTDAAAEATGGLEDMLPLRGMVEMGRRVWLESLDPMDEDSYAQEF</sequence>
<accession>A0A8K1GSD6</accession>
<evidence type="ECO:0000313" key="2">
    <source>
        <dbReference type="Proteomes" id="UP000796761"/>
    </source>
</evidence>
<name>A0A8K1GSD6_9PASS</name>
<dbReference type="AlphaFoldDB" id="A0A8K1GSD6"/>
<evidence type="ECO:0000313" key="1">
    <source>
        <dbReference type="EMBL" id="TRZ23892.1"/>
    </source>
</evidence>